<comment type="caution">
    <text evidence="7">The sequence shown here is derived from an EMBL/GenBank/DDBJ whole genome shotgun (WGS) entry which is preliminary data.</text>
</comment>
<reference evidence="7 8" key="1">
    <citation type="journal article" date="2019" name="G3 (Bethesda)">
        <title>Sequencing of a Wild Apple (Malus baccata) Genome Unravels the Differences Between Cultivated and Wild Apple Species Regarding Disease Resistance and Cold Tolerance.</title>
        <authorList>
            <person name="Chen X."/>
        </authorList>
    </citation>
    <scope>NUCLEOTIDE SEQUENCE [LARGE SCALE GENOMIC DNA]</scope>
    <source>
        <strain evidence="8">cv. Shandingzi</strain>
        <tissue evidence="7">Leaves</tissue>
    </source>
</reference>
<dbReference type="PANTHER" id="PTHR20961:SF35">
    <property type="entry name" value="GLYCOSYLTRANSFERASE FAMILY 61 PROTEIN"/>
    <property type="match status" value="1"/>
</dbReference>
<evidence type="ECO:0000259" key="6">
    <source>
        <dbReference type="Pfam" id="PF04577"/>
    </source>
</evidence>
<evidence type="ECO:0000313" key="8">
    <source>
        <dbReference type="Proteomes" id="UP000315295"/>
    </source>
</evidence>
<keyword evidence="4" id="KW-0325">Glycoprotein</keyword>
<dbReference type="GO" id="GO:0016763">
    <property type="term" value="F:pentosyltransferase activity"/>
    <property type="evidence" value="ECO:0007669"/>
    <property type="project" value="UniProtKB-ARBA"/>
</dbReference>
<proteinExistence type="predicted"/>
<dbReference type="InterPro" id="IPR007657">
    <property type="entry name" value="Glycosyltransferase_61"/>
</dbReference>
<feature type="transmembrane region" description="Helical" evidence="5">
    <location>
        <begin position="21"/>
        <end position="39"/>
    </location>
</feature>
<dbReference type="GO" id="GO:0000139">
    <property type="term" value="C:Golgi membrane"/>
    <property type="evidence" value="ECO:0007669"/>
    <property type="project" value="UniProtKB-SubCell"/>
</dbReference>
<evidence type="ECO:0000256" key="3">
    <source>
        <dbReference type="ARBA" id="ARBA00022679"/>
    </source>
</evidence>
<dbReference type="PANTHER" id="PTHR20961">
    <property type="entry name" value="GLYCOSYLTRANSFERASE"/>
    <property type="match status" value="1"/>
</dbReference>
<dbReference type="AlphaFoldDB" id="A0A540M3Q8"/>
<keyword evidence="3" id="KW-0808">Transferase</keyword>
<dbReference type="STRING" id="106549.A0A540M3Q8"/>
<comment type="subcellular location">
    <subcellularLocation>
        <location evidence="1">Golgi apparatus membrane</location>
        <topology evidence="1">Single-pass type II membrane protein</topology>
    </subcellularLocation>
</comment>
<keyword evidence="2" id="KW-0328">Glycosyltransferase</keyword>
<protein>
    <recommendedName>
        <fullName evidence="6">Glycosyltransferase 61 catalytic domain-containing protein</fullName>
    </recommendedName>
</protein>
<keyword evidence="8" id="KW-1185">Reference proteome</keyword>
<dbReference type="Pfam" id="PF04577">
    <property type="entry name" value="Glyco_transf_61"/>
    <property type="match status" value="1"/>
</dbReference>
<evidence type="ECO:0000256" key="2">
    <source>
        <dbReference type="ARBA" id="ARBA00022676"/>
    </source>
</evidence>
<evidence type="ECO:0000256" key="4">
    <source>
        <dbReference type="ARBA" id="ARBA00023180"/>
    </source>
</evidence>
<accession>A0A540M3Q8</accession>
<evidence type="ECO:0000256" key="5">
    <source>
        <dbReference type="SAM" id="Phobius"/>
    </source>
</evidence>
<dbReference type="Proteomes" id="UP000315295">
    <property type="component" value="Unassembled WGS sequence"/>
</dbReference>
<keyword evidence="5" id="KW-0812">Transmembrane</keyword>
<dbReference type="InterPro" id="IPR049625">
    <property type="entry name" value="Glyco_transf_61_cat"/>
</dbReference>
<keyword evidence="5" id="KW-0472">Membrane</keyword>
<evidence type="ECO:0000256" key="1">
    <source>
        <dbReference type="ARBA" id="ARBA00004323"/>
    </source>
</evidence>
<sequence length="453" mass="51523">MEVESKSMLFTKKKRFSHSTILSTISLFSLFLILILFHAQPSPSFSPASKPGDSKLRNSVTFLPLKDTRFANTAMEGNTWFMSSLSDTFEENESEYLHFPSDASNGRLLCIKGNDIKDGTKNSYALAYPEGLPNSTTFLKGLAFLSDTFYDYGNLWHGLTAMMPFVGWSMKNGCAKPARLVLFHSGELRVREKMGLWIQNLMQANFGQVQVEEFEKGEGPYCFEKAVVMRHNVGKMGKKKKLQVSDLLRCKAREFCGINPNGRRREVNVRGEPSIRLTLLMRRGSRSFKNPTAVTAVFSRECVAVDGCTLKVVQSEDLDFCDQVRLMTNTDVLASPHGAQLTNMLFMDRNSSIMEFFPKGWLELAGIGQYAHHWMADQSGMTHRGAWWDPYADKECPEPNKQRECFLFYKDGRVGHNETYFAEWTRTVLKQVRTSKLEQDIESSHRDSNVCLC</sequence>
<organism evidence="7 8">
    <name type="scientific">Malus baccata</name>
    <name type="common">Siberian crab apple</name>
    <name type="synonym">Pyrus baccata</name>
    <dbReference type="NCBI Taxonomy" id="106549"/>
    <lineage>
        <taxon>Eukaryota</taxon>
        <taxon>Viridiplantae</taxon>
        <taxon>Streptophyta</taxon>
        <taxon>Embryophyta</taxon>
        <taxon>Tracheophyta</taxon>
        <taxon>Spermatophyta</taxon>
        <taxon>Magnoliopsida</taxon>
        <taxon>eudicotyledons</taxon>
        <taxon>Gunneridae</taxon>
        <taxon>Pentapetalae</taxon>
        <taxon>rosids</taxon>
        <taxon>fabids</taxon>
        <taxon>Rosales</taxon>
        <taxon>Rosaceae</taxon>
        <taxon>Amygdaloideae</taxon>
        <taxon>Maleae</taxon>
        <taxon>Malus</taxon>
    </lineage>
</organism>
<gene>
    <name evidence="7" type="ORF">C1H46_020973</name>
</gene>
<name>A0A540M3Q8_MALBA</name>
<feature type="domain" description="Glycosyltransferase 61 catalytic" evidence="6">
    <location>
        <begin position="192"/>
        <end position="353"/>
    </location>
</feature>
<dbReference type="EMBL" id="VIEB01000369">
    <property type="protein sequence ID" value="TQD93384.1"/>
    <property type="molecule type" value="Genomic_DNA"/>
</dbReference>
<keyword evidence="5" id="KW-1133">Transmembrane helix</keyword>
<evidence type="ECO:0000313" key="7">
    <source>
        <dbReference type="EMBL" id="TQD93384.1"/>
    </source>
</evidence>